<dbReference type="EMBL" id="KZ293779">
    <property type="protein sequence ID" value="PBK79394.1"/>
    <property type="molecule type" value="Genomic_DNA"/>
</dbReference>
<organism evidence="2 3">
    <name type="scientific">Armillaria gallica</name>
    <name type="common">Bulbous honey fungus</name>
    <name type="synonym">Armillaria bulbosa</name>
    <dbReference type="NCBI Taxonomy" id="47427"/>
    <lineage>
        <taxon>Eukaryota</taxon>
        <taxon>Fungi</taxon>
        <taxon>Dikarya</taxon>
        <taxon>Basidiomycota</taxon>
        <taxon>Agaricomycotina</taxon>
        <taxon>Agaricomycetes</taxon>
        <taxon>Agaricomycetidae</taxon>
        <taxon>Agaricales</taxon>
        <taxon>Marasmiineae</taxon>
        <taxon>Physalacriaceae</taxon>
        <taxon>Armillaria</taxon>
    </lineage>
</organism>
<evidence type="ECO:0000313" key="3">
    <source>
        <dbReference type="Proteomes" id="UP000217790"/>
    </source>
</evidence>
<dbReference type="EMBL" id="KZ293779">
    <property type="protein sequence ID" value="PBK79397.1"/>
    <property type="molecule type" value="Genomic_DNA"/>
</dbReference>
<dbReference type="OrthoDB" id="3018573at2759"/>
<reference evidence="2" key="2">
    <citation type="journal article" date="2017" name="Nat. Ecol. Evol.">
        <title>Lineage-specific genetic innovations streamline the genomes of Armillaria species to pathogenesis.</title>
        <authorList>
            <consortium name="DOE Joint Genome Institute"/>
            <person name="Sipos G."/>
            <person name="Prasanna A.N."/>
            <person name="Walter M.C."/>
            <person name="O'Connor E."/>
            <person name="Balint B."/>
            <person name="Krizsan K."/>
            <person name="Kiss B."/>
            <person name="Hess J."/>
            <person name="Varga T."/>
            <person name="Slot J."/>
            <person name="Riley R."/>
            <person name="Boka B."/>
            <person name="Rigling D."/>
            <person name="Barry K."/>
            <person name="Lee J."/>
            <person name="Mihaltcheva S."/>
            <person name="LaButti K."/>
            <person name="Lipzen A."/>
            <person name="Waldron R."/>
            <person name="Moloney N.M."/>
            <person name="Sperisen C."/>
            <person name="Kredics L."/>
            <person name="Vagvolgyi C."/>
            <person name="Patrignani A."/>
            <person name="Fitzpatrick D."/>
            <person name="Nagy I."/>
            <person name="Doyle S."/>
            <person name="Anderson J."/>
            <person name="Grigoriev I.V."/>
            <person name="Guldener U."/>
            <person name="Munsterkotter M."/>
            <person name="Nagy L.G."/>
        </authorList>
    </citation>
    <scope>NUCLEOTIDE SEQUENCE [LARGE SCALE GENOMIC DNA]</scope>
    <source>
        <strain evidence="2">Ar21-2</strain>
    </source>
</reference>
<dbReference type="STRING" id="47427.A0A2H3CRN2"/>
<dbReference type="InParanoid" id="A0A2H3CRN2"/>
<evidence type="ECO:0000313" key="2">
    <source>
        <dbReference type="EMBL" id="PBK79397.1"/>
    </source>
</evidence>
<protein>
    <submittedName>
        <fullName evidence="2">Uncharacterized protein</fullName>
    </submittedName>
</protein>
<sequence>MTNTASPPVWICKTHKNDAMTAALQALPFGDRLEKNADIEAWNEARCTTHFNHSQETQCHCKDGSDLKPRILGTQQQVSFNQILYDTDNAHIHIPLPFFTNKSLQHIDVKASVLPVQKANPPDNEKKAYNVLKIDELKPILGEELSMDYGLHAEAMGNFYHFQKSRDPLGLKGSHAAWYELHLLL</sequence>
<gene>
    <name evidence="1" type="ORF">ARMGADRAFT_950919</name>
    <name evidence="2" type="ORF">ARMGADRAFT_950922</name>
</gene>
<reference evidence="3" key="1">
    <citation type="journal article" date="2017" name="Nat. Ecol. Evol.">
        <title>Genome expansion and lineage-specific genetic innovations in the forest pathogenic fungi Armillaria.</title>
        <authorList>
            <person name="Sipos G."/>
            <person name="Prasanna A.N."/>
            <person name="Walter M.C."/>
            <person name="O'Connor E."/>
            <person name="Balint B."/>
            <person name="Krizsan K."/>
            <person name="Kiss B."/>
            <person name="Hess J."/>
            <person name="Varga T."/>
            <person name="Slot J."/>
            <person name="Riley R."/>
            <person name="Boka B."/>
            <person name="Rigling D."/>
            <person name="Barry K."/>
            <person name="Lee J."/>
            <person name="Mihaltcheva S."/>
            <person name="LaButti K."/>
            <person name="Lipzen A."/>
            <person name="Waldron R."/>
            <person name="Moloney N.M."/>
            <person name="Sperisen C."/>
            <person name="Kredics L."/>
            <person name="Vagvoelgyi C."/>
            <person name="Patrignani A."/>
            <person name="Fitzpatrick D."/>
            <person name="Nagy I."/>
            <person name="Doyle S."/>
            <person name="Anderson J.B."/>
            <person name="Grigoriev I.V."/>
            <person name="Gueldener U."/>
            <person name="Muensterkoetter M."/>
            <person name="Nagy L.G."/>
        </authorList>
    </citation>
    <scope>NUCLEOTIDE SEQUENCE [LARGE SCALE GENOMIC DNA]</scope>
    <source>
        <strain evidence="3">Ar21-2</strain>
    </source>
</reference>
<name>A0A2H3CRN2_ARMGA</name>
<keyword evidence="3" id="KW-1185">Reference proteome</keyword>
<dbReference type="AlphaFoldDB" id="A0A2H3CRN2"/>
<dbReference type="Proteomes" id="UP000217790">
    <property type="component" value="Unassembled WGS sequence"/>
</dbReference>
<accession>A0A2H3CRN2</accession>
<proteinExistence type="predicted"/>
<evidence type="ECO:0000313" key="1">
    <source>
        <dbReference type="EMBL" id="PBK79394.1"/>
    </source>
</evidence>